<dbReference type="InterPro" id="IPR036148">
    <property type="entry name" value="MmgE/PrpD_sf"/>
</dbReference>
<reference evidence="3" key="1">
    <citation type="submission" date="2020-12" db="EMBL/GenBank/DDBJ databases">
        <title>Prauserella sp. ASG 168, a novel actinomycete isolated from cave rock.</title>
        <authorList>
            <person name="Suriyachadkun C."/>
        </authorList>
    </citation>
    <scope>NUCLEOTIDE SEQUENCE</scope>
    <source>
        <strain evidence="3">ASG 168</strain>
    </source>
</reference>
<comment type="similarity">
    <text evidence="1">Belongs to the PrpD family.</text>
</comment>
<feature type="non-terminal residue" evidence="3">
    <location>
        <position position="96"/>
    </location>
</feature>
<dbReference type="AlphaFoldDB" id="A0A934V8C3"/>
<accession>A0A934V8C3</accession>
<dbReference type="PANTHER" id="PTHR16943">
    <property type="entry name" value="2-METHYLCITRATE DEHYDRATASE-RELATED"/>
    <property type="match status" value="1"/>
</dbReference>
<dbReference type="InterPro" id="IPR045336">
    <property type="entry name" value="MmgE_PrpD_N"/>
</dbReference>
<dbReference type="RefSeq" id="WP_200326446.1">
    <property type="nucleotide sequence ID" value="NZ_JAENJH010000067.1"/>
</dbReference>
<dbReference type="GO" id="GO:0016829">
    <property type="term" value="F:lyase activity"/>
    <property type="evidence" value="ECO:0007669"/>
    <property type="project" value="InterPro"/>
</dbReference>
<gene>
    <name evidence="3" type="ORF">JHE00_34730</name>
</gene>
<feature type="non-terminal residue" evidence="3">
    <location>
        <position position="1"/>
    </location>
</feature>
<dbReference type="InterPro" id="IPR005656">
    <property type="entry name" value="MmgE_PrpD"/>
</dbReference>
<sequence length="96" mass="9103">EAAFVNGVLCHALDFDDTHPESVTHVSVAVTPAAVAAGEAAGADGATVLAAVVAGTEVSTRVGAAAGGVFHARGLHPSGVCGVFGAAAAAARARGL</sequence>
<organism evidence="3 4">
    <name type="scientific">Prauserella cavernicola</name>
    <dbReference type="NCBI Taxonomy" id="2800127"/>
    <lineage>
        <taxon>Bacteria</taxon>
        <taxon>Bacillati</taxon>
        <taxon>Actinomycetota</taxon>
        <taxon>Actinomycetes</taxon>
        <taxon>Pseudonocardiales</taxon>
        <taxon>Pseudonocardiaceae</taxon>
        <taxon>Prauserella</taxon>
    </lineage>
</organism>
<feature type="domain" description="MmgE/PrpD N-terminal" evidence="2">
    <location>
        <begin position="1"/>
        <end position="96"/>
    </location>
</feature>
<evidence type="ECO:0000256" key="1">
    <source>
        <dbReference type="ARBA" id="ARBA00006174"/>
    </source>
</evidence>
<dbReference type="PANTHER" id="PTHR16943:SF8">
    <property type="entry name" value="2-METHYLCITRATE DEHYDRATASE"/>
    <property type="match status" value="1"/>
</dbReference>
<dbReference type="InterPro" id="IPR042183">
    <property type="entry name" value="MmgE/PrpD_sf_1"/>
</dbReference>
<proteinExistence type="inferred from homology"/>
<comment type="caution">
    <text evidence="3">The sequence shown here is derived from an EMBL/GenBank/DDBJ whole genome shotgun (WGS) entry which is preliminary data.</text>
</comment>
<name>A0A934V8C3_9PSEU</name>
<evidence type="ECO:0000313" key="3">
    <source>
        <dbReference type="EMBL" id="MBK1789507.1"/>
    </source>
</evidence>
<dbReference type="SUPFAM" id="SSF103378">
    <property type="entry name" value="2-methylcitrate dehydratase PrpD"/>
    <property type="match status" value="1"/>
</dbReference>
<keyword evidence="4" id="KW-1185">Reference proteome</keyword>
<dbReference type="Proteomes" id="UP000635245">
    <property type="component" value="Unassembled WGS sequence"/>
</dbReference>
<dbReference type="Gene3D" id="1.10.4100.10">
    <property type="entry name" value="2-methylcitrate dehydratase PrpD"/>
    <property type="match status" value="1"/>
</dbReference>
<protein>
    <submittedName>
        <fullName evidence="3">MmgE/PrpD family protein</fullName>
    </submittedName>
</protein>
<dbReference type="Pfam" id="PF03972">
    <property type="entry name" value="MmgE_PrpD_N"/>
    <property type="match status" value="1"/>
</dbReference>
<evidence type="ECO:0000313" key="4">
    <source>
        <dbReference type="Proteomes" id="UP000635245"/>
    </source>
</evidence>
<evidence type="ECO:0000259" key="2">
    <source>
        <dbReference type="Pfam" id="PF03972"/>
    </source>
</evidence>
<dbReference type="EMBL" id="JAENJH010000067">
    <property type="protein sequence ID" value="MBK1789507.1"/>
    <property type="molecule type" value="Genomic_DNA"/>
</dbReference>